<name>A0A1M6SEC5_PSETH</name>
<dbReference type="InterPro" id="IPR023168">
    <property type="entry name" value="GatB_Yqey_C_2"/>
</dbReference>
<accession>A0A1M6SEC5</accession>
<reference evidence="2 3" key="1">
    <citation type="submission" date="2016-11" db="EMBL/GenBank/DDBJ databases">
        <authorList>
            <person name="Jaros S."/>
            <person name="Januszkiewicz K."/>
            <person name="Wedrychowicz H."/>
        </authorList>
    </citation>
    <scope>NUCLEOTIDE SEQUENCE [LARGE SCALE GENOMIC DNA]</scope>
    <source>
        <strain evidence="2 3">DSM 43832</strain>
    </source>
</reference>
<dbReference type="STRING" id="1848.SAMN05443637_106100"/>
<proteinExistence type="predicted"/>
<feature type="region of interest" description="Disordered" evidence="1">
    <location>
        <begin position="119"/>
        <end position="138"/>
    </location>
</feature>
<dbReference type="PANTHER" id="PTHR28055">
    <property type="entry name" value="ALTERED INHERITANCE OF MITOCHONDRIA PROTEIN 41, MITOCHONDRIAL"/>
    <property type="match status" value="1"/>
</dbReference>
<dbReference type="Gene3D" id="1.10.10.410">
    <property type="match status" value="1"/>
</dbReference>
<evidence type="ECO:0000313" key="3">
    <source>
        <dbReference type="Proteomes" id="UP000184363"/>
    </source>
</evidence>
<gene>
    <name evidence="2" type="ORF">SAMN05443637_106100</name>
</gene>
<organism evidence="2 3">
    <name type="scientific">Pseudonocardia thermophila</name>
    <dbReference type="NCBI Taxonomy" id="1848"/>
    <lineage>
        <taxon>Bacteria</taxon>
        <taxon>Bacillati</taxon>
        <taxon>Actinomycetota</taxon>
        <taxon>Actinomycetes</taxon>
        <taxon>Pseudonocardiales</taxon>
        <taxon>Pseudonocardiaceae</taxon>
        <taxon>Pseudonocardia</taxon>
    </lineage>
</organism>
<dbReference type="PANTHER" id="PTHR28055:SF1">
    <property type="entry name" value="ALTERED INHERITANCE OF MITOCHONDRIA PROTEIN 41, MITOCHONDRIAL"/>
    <property type="match status" value="1"/>
</dbReference>
<dbReference type="InterPro" id="IPR042184">
    <property type="entry name" value="YqeY/Aim41_N"/>
</dbReference>
<protein>
    <recommendedName>
        <fullName evidence="4">GatB/YqeY domain-containing protein</fullName>
    </recommendedName>
</protein>
<dbReference type="Pfam" id="PF09424">
    <property type="entry name" value="YqeY"/>
    <property type="match status" value="1"/>
</dbReference>
<dbReference type="InterPro" id="IPR003789">
    <property type="entry name" value="Asn/Gln_tRNA_amidoTrase-B-like"/>
</dbReference>
<dbReference type="RefSeq" id="WP_073456704.1">
    <property type="nucleotide sequence ID" value="NZ_CALGVN010000039.1"/>
</dbReference>
<evidence type="ECO:0000256" key="1">
    <source>
        <dbReference type="SAM" id="MobiDB-lite"/>
    </source>
</evidence>
<dbReference type="Proteomes" id="UP000184363">
    <property type="component" value="Unassembled WGS sequence"/>
</dbReference>
<dbReference type="InterPro" id="IPR019004">
    <property type="entry name" value="YqeY/Aim41"/>
</dbReference>
<dbReference type="EMBL" id="FRAP01000006">
    <property type="protein sequence ID" value="SHK43060.1"/>
    <property type="molecule type" value="Genomic_DNA"/>
</dbReference>
<dbReference type="AlphaFoldDB" id="A0A1M6SEC5"/>
<evidence type="ECO:0000313" key="2">
    <source>
        <dbReference type="EMBL" id="SHK43060.1"/>
    </source>
</evidence>
<dbReference type="SUPFAM" id="SSF89095">
    <property type="entry name" value="GatB/YqeY motif"/>
    <property type="match status" value="1"/>
</dbReference>
<sequence>MTTLKERLRADLTAAMKSRDELVKATLRMALTAVGNAEVAGEQARELTDDEVLAVLAKEAKKRAEAAEAFAGAGRTELAEKERAEGEILARYLPTPLTDEELAEIARKAVEEVAAELGEQPSMKQMGHVMKKATAAAGKRADGGRVAAAVKAQLQR</sequence>
<dbReference type="OrthoDB" id="5244551at2"/>
<keyword evidence="3" id="KW-1185">Reference proteome</keyword>
<dbReference type="Gene3D" id="1.10.1510.10">
    <property type="entry name" value="Uncharacterised protein YqeY/AIM41 PF09424, N-terminal domain"/>
    <property type="match status" value="1"/>
</dbReference>
<evidence type="ECO:0008006" key="4">
    <source>
        <dbReference type="Google" id="ProtNLM"/>
    </source>
</evidence>
<dbReference type="GO" id="GO:0016884">
    <property type="term" value="F:carbon-nitrogen ligase activity, with glutamine as amido-N-donor"/>
    <property type="evidence" value="ECO:0007669"/>
    <property type="project" value="InterPro"/>
</dbReference>